<dbReference type="GO" id="GO:0006801">
    <property type="term" value="P:superoxide metabolic process"/>
    <property type="evidence" value="ECO:0007669"/>
    <property type="project" value="InterPro"/>
</dbReference>
<evidence type="ECO:0000256" key="1">
    <source>
        <dbReference type="SAM" id="Coils"/>
    </source>
</evidence>
<reference evidence="5" key="1">
    <citation type="journal article" date="2019" name="bioRxiv">
        <title>The Genome of the Zebra Mussel, Dreissena polymorpha: A Resource for Invasive Species Research.</title>
        <authorList>
            <person name="McCartney M.A."/>
            <person name="Auch B."/>
            <person name="Kono T."/>
            <person name="Mallez S."/>
            <person name="Zhang Y."/>
            <person name="Obille A."/>
            <person name="Becker A."/>
            <person name="Abrahante J.E."/>
            <person name="Garbe J."/>
            <person name="Badalamenti J.P."/>
            <person name="Herman A."/>
            <person name="Mangelson H."/>
            <person name="Liachko I."/>
            <person name="Sullivan S."/>
            <person name="Sone E.D."/>
            <person name="Koren S."/>
            <person name="Silverstein K.A.T."/>
            <person name="Beckman K.B."/>
            <person name="Gohl D.M."/>
        </authorList>
    </citation>
    <scope>NUCLEOTIDE SEQUENCE</scope>
    <source>
        <strain evidence="5">Duluth1</strain>
        <tissue evidence="5">Whole animal</tissue>
    </source>
</reference>
<dbReference type="AlphaFoldDB" id="A0A9D4JL19"/>
<dbReference type="Proteomes" id="UP000828390">
    <property type="component" value="Unassembled WGS sequence"/>
</dbReference>
<dbReference type="InterPro" id="IPR018152">
    <property type="entry name" value="SOD_Cu/Zn_BS"/>
</dbReference>
<evidence type="ECO:0000256" key="3">
    <source>
        <dbReference type="SAM" id="SignalP"/>
    </source>
</evidence>
<evidence type="ECO:0000256" key="2">
    <source>
        <dbReference type="SAM" id="MobiDB-lite"/>
    </source>
</evidence>
<evidence type="ECO:0000259" key="4">
    <source>
        <dbReference type="Pfam" id="PF00080"/>
    </source>
</evidence>
<evidence type="ECO:0000313" key="6">
    <source>
        <dbReference type="Proteomes" id="UP000828390"/>
    </source>
</evidence>
<accession>A0A9D4JL19</accession>
<protein>
    <recommendedName>
        <fullName evidence="4">Superoxide dismutase copper/zinc binding domain-containing protein</fullName>
    </recommendedName>
</protein>
<comment type="caution">
    <text evidence="5">The sequence shown here is derived from an EMBL/GenBank/DDBJ whole genome shotgun (WGS) entry which is preliminary data.</text>
</comment>
<name>A0A9D4JL19_DREPO</name>
<dbReference type="PRINTS" id="PR00068">
    <property type="entry name" value="CUZNDISMTASE"/>
</dbReference>
<dbReference type="PANTHER" id="PTHR10003">
    <property type="entry name" value="SUPEROXIDE DISMUTASE CU-ZN -RELATED"/>
    <property type="match status" value="1"/>
</dbReference>
<keyword evidence="1" id="KW-0175">Coiled coil</keyword>
<reference evidence="5" key="2">
    <citation type="submission" date="2020-11" db="EMBL/GenBank/DDBJ databases">
        <authorList>
            <person name="McCartney M.A."/>
            <person name="Auch B."/>
            <person name="Kono T."/>
            <person name="Mallez S."/>
            <person name="Becker A."/>
            <person name="Gohl D.M."/>
            <person name="Silverstein K.A.T."/>
            <person name="Koren S."/>
            <person name="Bechman K.B."/>
            <person name="Herman A."/>
            <person name="Abrahante J.E."/>
            <person name="Garbe J."/>
        </authorList>
    </citation>
    <scope>NUCLEOTIDE SEQUENCE</scope>
    <source>
        <strain evidence="5">Duluth1</strain>
        <tissue evidence="5">Whole animal</tissue>
    </source>
</reference>
<keyword evidence="6" id="KW-1185">Reference proteome</keyword>
<feature type="chain" id="PRO_5038778586" description="Superoxide dismutase copper/zinc binding domain-containing protein" evidence="3">
    <location>
        <begin position="24"/>
        <end position="268"/>
    </location>
</feature>
<feature type="coiled-coil region" evidence="1">
    <location>
        <begin position="42"/>
        <end position="69"/>
    </location>
</feature>
<feature type="signal peptide" evidence="3">
    <location>
        <begin position="1"/>
        <end position="23"/>
    </location>
</feature>
<evidence type="ECO:0000313" key="5">
    <source>
        <dbReference type="EMBL" id="KAH3816231.1"/>
    </source>
</evidence>
<organism evidence="5 6">
    <name type="scientific">Dreissena polymorpha</name>
    <name type="common">Zebra mussel</name>
    <name type="synonym">Mytilus polymorpha</name>
    <dbReference type="NCBI Taxonomy" id="45954"/>
    <lineage>
        <taxon>Eukaryota</taxon>
        <taxon>Metazoa</taxon>
        <taxon>Spiralia</taxon>
        <taxon>Lophotrochozoa</taxon>
        <taxon>Mollusca</taxon>
        <taxon>Bivalvia</taxon>
        <taxon>Autobranchia</taxon>
        <taxon>Heteroconchia</taxon>
        <taxon>Euheterodonta</taxon>
        <taxon>Imparidentia</taxon>
        <taxon>Neoheterodontei</taxon>
        <taxon>Myida</taxon>
        <taxon>Dreissenoidea</taxon>
        <taxon>Dreissenidae</taxon>
        <taxon>Dreissena</taxon>
    </lineage>
</organism>
<dbReference type="GO" id="GO:0005507">
    <property type="term" value="F:copper ion binding"/>
    <property type="evidence" value="ECO:0007669"/>
    <property type="project" value="InterPro"/>
</dbReference>
<dbReference type="PROSITE" id="PS00087">
    <property type="entry name" value="SOD_CU_ZN_1"/>
    <property type="match status" value="1"/>
</dbReference>
<gene>
    <name evidence="5" type="ORF">DPMN_117744</name>
</gene>
<dbReference type="Pfam" id="PF00080">
    <property type="entry name" value="Sod_Cu"/>
    <property type="match status" value="1"/>
</dbReference>
<proteinExistence type="predicted"/>
<dbReference type="OrthoDB" id="6161024at2759"/>
<dbReference type="EMBL" id="JAIWYP010000005">
    <property type="protein sequence ID" value="KAH3816231.1"/>
    <property type="molecule type" value="Genomic_DNA"/>
</dbReference>
<dbReference type="InterPro" id="IPR024134">
    <property type="entry name" value="SOD_Cu/Zn_/chaperone"/>
</dbReference>
<dbReference type="Gene3D" id="2.60.40.200">
    <property type="entry name" value="Superoxide dismutase, copper/zinc binding domain"/>
    <property type="match status" value="1"/>
</dbReference>
<sequence>MWSPKCLAVLVLVAAIFGASVCAKPKPEKGKGKIKVKLESQEDTHGDDMDALKQKVDELKQRLDDLDTSKGECSGGKVHMYFHSGEEKHKHSDDDQHVHVHLHDDDHHDDDHEHLAVAHFDDATSGTHGHIQVRQKTGDKGASFFVEFDNVGAAGSYAMHVHEYGDVGHNCQNVGPHFNPTKDDKDDGDLGHVTAQADGSVEGHWVNNTALTLFGSNSIVGRSIVVHNPDGSKLSCAVIGRIADSDSSPHDDDHHGHHGHDHHDDRRR</sequence>
<keyword evidence="3" id="KW-0732">Signal</keyword>
<dbReference type="InterPro" id="IPR001424">
    <property type="entry name" value="SOD_Cu_Zn_dom"/>
</dbReference>
<feature type="domain" description="Superoxide dismutase copper/zinc binding" evidence="4">
    <location>
        <begin position="128"/>
        <end position="229"/>
    </location>
</feature>
<feature type="region of interest" description="Disordered" evidence="2">
    <location>
        <begin position="245"/>
        <end position="268"/>
    </location>
</feature>
<dbReference type="SUPFAM" id="SSF49329">
    <property type="entry name" value="Cu,Zn superoxide dismutase-like"/>
    <property type="match status" value="1"/>
</dbReference>
<dbReference type="InterPro" id="IPR036423">
    <property type="entry name" value="SOD-like_Cu/Zn_dom_sf"/>
</dbReference>